<evidence type="ECO:0000313" key="3">
    <source>
        <dbReference type="Proteomes" id="UP000430519"/>
    </source>
</evidence>
<protein>
    <recommendedName>
        <fullName evidence="1">HNH nuclease domain-containing protein</fullName>
    </recommendedName>
</protein>
<proteinExistence type="predicted"/>
<feature type="domain" description="HNH nuclease" evidence="1">
    <location>
        <begin position="76"/>
        <end position="121"/>
    </location>
</feature>
<keyword evidence="3" id="KW-1185">Reference proteome</keyword>
<gene>
    <name evidence="2" type="ORF">GLX28_18760</name>
</gene>
<reference evidence="2 3" key="1">
    <citation type="submission" date="2019-11" db="EMBL/GenBank/DDBJ databases">
        <title>Genome sequence of Deinococcus xianganensis Y35, AI-2 producing algicidal bacterium, isolated from lake water.</title>
        <authorList>
            <person name="Li Y."/>
        </authorList>
    </citation>
    <scope>NUCLEOTIDE SEQUENCE [LARGE SCALE GENOMIC DNA]</scope>
    <source>
        <strain evidence="2 3">Y35</strain>
    </source>
</reference>
<dbReference type="InterPro" id="IPR044925">
    <property type="entry name" value="His-Me_finger_sf"/>
</dbReference>
<evidence type="ECO:0000259" key="1">
    <source>
        <dbReference type="Pfam" id="PF13392"/>
    </source>
</evidence>
<organism evidence="2 3">
    <name type="scientific">Deinococcus xianganensis</name>
    <dbReference type="NCBI Taxonomy" id="1507289"/>
    <lineage>
        <taxon>Bacteria</taxon>
        <taxon>Thermotogati</taxon>
        <taxon>Deinococcota</taxon>
        <taxon>Deinococci</taxon>
        <taxon>Deinococcales</taxon>
        <taxon>Deinococcaceae</taxon>
        <taxon>Deinococcus</taxon>
    </lineage>
</organism>
<name>A0A6I4YP92_9DEIO</name>
<dbReference type="AlphaFoldDB" id="A0A6I4YP92"/>
<dbReference type="EMBL" id="WVHK01000117">
    <property type="protein sequence ID" value="MXV21664.1"/>
    <property type="molecule type" value="Genomic_DNA"/>
</dbReference>
<dbReference type="Gene3D" id="3.90.75.20">
    <property type="match status" value="1"/>
</dbReference>
<evidence type="ECO:0000313" key="2">
    <source>
        <dbReference type="EMBL" id="MXV21664.1"/>
    </source>
</evidence>
<dbReference type="Pfam" id="PF13392">
    <property type="entry name" value="HNH_3"/>
    <property type="match status" value="1"/>
</dbReference>
<comment type="caution">
    <text evidence="2">The sequence shown here is derived from an EMBL/GenBank/DDBJ whole genome shotgun (WGS) entry which is preliminary data.</text>
</comment>
<dbReference type="InterPro" id="IPR003615">
    <property type="entry name" value="HNH_nuc"/>
</dbReference>
<accession>A0A6I4YP92</accession>
<dbReference type="Proteomes" id="UP000430519">
    <property type="component" value="Unassembled WGS sequence"/>
</dbReference>
<sequence length="142" mass="16730">MQVQARCSVQGECRTTGKHLSTWRRSRRTTVTSPRRQPTDEVNAMTTDEVQAMTNEPTKKRWYKRVWNHEKECQEYEHRVVAQQLLGRPLEPGEVVHHLNGDRSDNRPENLRVLPSQAHHMMLEHVERKRKQGLEPLFDLDG</sequence>
<dbReference type="SUPFAM" id="SSF54060">
    <property type="entry name" value="His-Me finger endonucleases"/>
    <property type="match status" value="1"/>
</dbReference>